<feature type="compositionally biased region" description="Polar residues" evidence="3">
    <location>
        <begin position="45"/>
        <end position="59"/>
    </location>
</feature>
<dbReference type="KEGG" id="pfp:PFL1_06085"/>
<feature type="region of interest" description="Disordered" evidence="3">
    <location>
        <begin position="1156"/>
        <end position="1185"/>
    </location>
</feature>
<feature type="repeat" description="Pumilio" evidence="2">
    <location>
        <begin position="938"/>
        <end position="973"/>
    </location>
</feature>
<dbReference type="PROSITE" id="PS50303">
    <property type="entry name" value="PUM_HD"/>
    <property type="match status" value="1"/>
</dbReference>
<dbReference type="CDD" id="cd07920">
    <property type="entry name" value="Pumilio"/>
    <property type="match status" value="1"/>
</dbReference>
<feature type="compositionally biased region" description="Low complexity" evidence="3">
    <location>
        <begin position="577"/>
        <end position="590"/>
    </location>
</feature>
<dbReference type="GeneID" id="19320165"/>
<dbReference type="RefSeq" id="XP_007881814.1">
    <property type="nucleotide sequence ID" value="XM_007883623.1"/>
</dbReference>
<dbReference type="SUPFAM" id="SSF48371">
    <property type="entry name" value="ARM repeat"/>
    <property type="match status" value="1"/>
</dbReference>
<dbReference type="InterPro" id="IPR011989">
    <property type="entry name" value="ARM-like"/>
</dbReference>
<dbReference type="InterPro" id="IPR033712">
    <property type="entry name" value="Pumilio_RNA-bd"/>
</dbReference>
<gene>
    <name evidence="5" type="ORF">PFL1_06085</name>
</gene>
<evidence type="ECO:0000313" key="6">
    <source>
        <dbReference type="Proteomes" id="UP000053664"/>
    </source>
</evidence>
<reference evidence="5 6" key="1">
    <citation type="journal article" date="2013" name="Plant Cell">
        <title>The transition from a phytopathogenic smut ancestor to an anamorphic biocontrol agent deciphered by comparative whole-genome analysis.</title>
        <authorList>
            <person name="Lefebvre F."/>
            <person name="Joly D.L."/>
            <person name="Labbe C."/>
            <person name="Teichmann B."/>
            <person name="Linning R."/>
            <person name="Belzile F."/>
            <person name="Bakkeren G."/>
            <person name="Belanger R.R."/>
        </authorList>
    </citation>
    <scope>NUCLEOTIDE SEQUENCE [LARGE SCALE GENOMIC DNA]</scope>
    <source>
        <strain evidence="5 6">PF-1</strain>
    </source>
</reference>
<feature type="region of interest" description="Disordered" evidence="3">
    <location>
        <begin position="23"/>
        <end position="59"/>
    </location>
</feature>
<dbReference type="Proteomes" id="UP000053664">
    <property type="component" value="Unassembled WGS sequence"/>
</dbReference>
<dbReference type="GO" id="GO:0003730">
    <property type="term" value="F:mRNA 3'-UTR binding"/>
    <property type="evidence" value="ECO:0007669"/>
    <property type="project" value="TreeGrafter"/>
</dbReference>
<evidence type="ECO:0000256" key="2">
    <source>
        <dbReference type="PROSITE-ProRule" id="PRU00317"/>
    </source>
</evidence>
<feature type="repeat" description="Pumilio" evidence="2">
    <location>
        <begin position="866"/>
        <end position="901"/>
    </location>
</feature>
<dbReference type="PROSITE" id="PS50302">
    <property type="entry name" value="PUM"/>
    <property type="match status" value="8"/>
</dbReference>
<feature type="domain" description="PUM-HD" evidence="4">
    <location>
        <begin position="772"/>
        <end position="1151"/>
    </location>
</feature>
<feature type="compositionally biased region" description="Low complexity" evidence="3">
    <location>
        <begin position="1156"/>
        <end position="1166"/>
    </location>
</feature>
<feature type="compositionally biased region" description="Pro residues" evidence="3">
    <location>
        <begin position="593"/>
        <end position="606"/>
    </location>
</feature>
<protein>
    <recommendedName>
        <fullName evidence="4">PUM-HD domain-containing protein</fullName>
    </recommendedName>
</protein>
<feature type="compositionally biased region" description="Polar residues" evidence="3">
    <location>
        <begin position="23"/>
        <end position="37"/>
    </location>
</feature>
<dbReference type="HOGENOM" id="CLU_008021_0_0_1"/>
<evidence type="ECO:0000259" key="4">
    <source>
        <dbReference type="PROSITE" id="PS50303"/>
    </source>
</evidence>
<feature type="region of interest" description="Disordered" evidence="3">
    <location>
        <begin position="477"/>
        <end position="529"/>
    </location>
</feature>
<keyword evidence="1" id="KW-0677">Repeat</keyword>
<dbReference type="SMART" id="SM00025">
    <property type="entry name" value="Pumilio"/>
    <property type="match status" value="8"/>
</dbReference>
<feature type="repeat" description="Pumilio" evidence="2">
    <location>
        <begin position="1089"/>
        <end position="1124"/>
    </location>
</feature>
<feature type="repeat" description="Pumilio" evidence="2">
    <location>
        <begin position="902"/>
        <end position="937"/>
    </location>
</feature>
<dbReference type="PANTHER" id="PTHR12537:SF12">
    <property type="entry name" value="MATERNAL PROTEIN PUMILIO"/>
    <property type="match status" value="1"/>
</dbReference>
<organism evidence="5 6">
    <name type="scientific">Pseudozyma flocculosa PF-1</name>
    <dbReference type="NCBI Taxonomy" id="1277687"/>
    <lineage>
        <taxon>Eukaryota</taxon>
        <taxon>Fungi</taxon>
        <taxon>Dikarya</taxon>
        <taxon>Basidiomycota</taxon>
        <taxon>Ustilaginomycotina</taxon>
        <taxon>Ustilaginomycetes</taxon>
        <taxon>Ustilaginales</taxon>
        <taxon>Ustilaginaceae</taxon>
        <taxon>Pseudozyma</taxon>
    </lineage>
</organism>
<dbReference type="AlphaFoldDB" id="A0A061H1F8"/>
<dbReference type="GO" id="GO:0000288">
    <property type="term" value="P:nuclear-transcribed mRNA catabolic process, deadenylation-dependent decay"/>
    <property type="evidence" value="ECO:0007669"/>
    <property type="project" value="TreeGrafter"/>
</dbReference>
<feature type="compositionally biased region" description="Polar residues" evidence="3">
    <location>
        <begin position="188"/>
        <end position="198"/>
    </location>
</feature>
<evidence type="ECO:0000256" key="3">
    <source>
        <dbReference type="SAM" id="MobiDB-lite"/>
    </source>
</evidence>
<dbReference type="PANTHER" id="PTHR12537">
    <property type="entry name" value="RNA BINDING PROTEIN PUMILIO-RELATED"/>
    <property type="match status" value="1"/>
</dbReference>
<dbReference type="Gene3D" id="1.25.10.10">
    <property type="entry name" value="Leucine-rich Repeat Variant"/>
    <property type="match status" value="1"/>
</dbReference>
<feature type="repeat" description="Pumilio" evidence="2">
    <location>
        <begin position="830"/>
        <end position="865"/>
    </location>
</feature>
<evidence type="ECO:0000313" key="5">
    <source>
        <dbReference type="EMBL" id="EPQ26437.1"/>
    </source>
</evidence>
<feature type="compositionally biased region" description="Polar residues" evidence="3">
    <location>
        <begin position="208"/>
        <end position="220"/>
    </location>
</feature>
<name>A0A061H1F8_9BASI</name>
<feature type="compositionally biased region" description="Low complexity" evidence="3">
    <location>
        <begin position="663"/>
        <end position="678"/>
    </location>
</feature>
<feature type="compositionally biased region" description="Basic and acidic residues" evidence="3">
    <location>
        <begin position="327"/>
        <end position="336"/>
    </location>
</feature>
<dbReference type="eggNOG" id="KOG1488">
    <property type="taxonomic scope" value="Eukaryota"/>
</dbReference>
<dbReference type="InterPro" id="IPR001313">
    <property type="entry name" value="Pumilio_RNA-bd_rpt"/>
</dbReference>
<dbReference type="Pfam" id="PF00806">
    <property type="entry name" value="PUF"/>
    <property type="match status" value="8"/>
</dbReference>
<feature type="repeat" description="Pumilio" evidence="2">
    <location>
        <begin position="794"/>
        <end position="829"/>
    </location>
</feature>
<dbReference type="InterPro" id="IPR033133">
    <property type="entry name" value="PUM-HD"/>
</dbReference>
<feature type="repeat" description="Pumilio" evidence="2">
    <location>
        <begin position="974"/>
        <end position="1009"/>
    </location>
</feature>
<proteinExistence type="predicted"/>
<feature type="compositionally biased region" description="Pro residues" evidence="3">
    <location>
        <begin position="510"/>
        <end position="522"/>
    </location>
</feature>
<dbReference type="EMBL" id="KE361645">
    <property type="protein sequence ID" value="EPQ26437.1"/>
    <property type="molecule type" value="Genomic_DNA"/>
</dbReference>
<feature type="region of interest" description="Disordered" evidence="3">
    <location>
        <begin position="751"/>
        <end position="775"/>
    </location>
</feature>
<feature type="compositionally biased region" description="Low complexity" evidence="3">
    <location>
        <begin position="686"/>
        <end position="698"/>
    </location>
</feature>
<sequence length="1185" mass="123589">MAPHEASKAGPFGKHASVANLNGLAQLSRSTSSNSVPSARPVPQRSVSGSVEPSQQHLNGFTAIASPLATPSELVQEDPVAALHPSSNSGNSKLAMTGSPTVFGAGSLPHNTGGWSDSSTYQTASGASSVWNGRSGLASGSLDGDALATANTSEVTTPGRATTMGPGDLPSSSFSRSPLAAGDGTGGTWSSVAGSGPSNHGWPKDVPTASTADFHTSPTAAKQRLSPSEDRRRQQTVVRTVSPRASGNVLPDPGNAQSTATTTSHDRGSGPSGAIAAQGNARTVRPGGPGGGRAVPKNPPIRSTTLDPSHHLPGQRRQSGIDDASQDDPRSGDAELSDELRNMSISRNDTAPATDLPSHLGQAVLSPASTDVPLQPTMPNQPLMMPQQPHGPYQPTPQFGHAARLSSASYGSLSPVPAHVEGFSPSMPYYANNANRSPDAYGGFAGLGQLMPAMPGMGAGNGGPVIDMSGYESYRTTPDPYAPPVPGRQIFMSPSGPPSQGSTPQSPSFGPSPMPPMGPGPMRPSDAVFYPGPAGPYGVPGMASGSMSPVSRNGMQMPGTPQFGYASPTGPRNIPQSPSLGGSVGIGLSSMPIPHPGTPVFPPQSPLLPSQLGGPAGMDKRTPPQAQPAQHFGPGPFRRSISSADGYGGPQMMPAHPPPPYAMPGAQQQQLHQHQGQPYPGPINGPPGAAMQAGPAMGWNGRFPDHRRIPTGPGGVMAPPMGFGGGPMHPQHGLGGAAGMGVGVGGFVRPPGVFPHHGRGGPHGPGSQGSSNRSPLLEEFRSRHSKNRKFELRDIFGSVVEFSGDQHGSRFIQEKLDSASDEERTKVFDELILSARQLMTDVFGNYVIQKMIEHGTEAQRTALAKEMEGHVLALSLGTYGCRVVQKAFDHADEEQRIRLACELDGHVLQCVKDQNANHVVQKVIERVDPLKIDFVPQAFRGQVLVLAAHSYSCRVLQRIFEHCREEQSRPLLDELHAEAFRLMQDQYGNYVIQWVLQKGRPADQAQMIAKIKGQVLPLSRHKFASNVIEEVIRSASADDKAELIEEILTPRPVSEGAGPTPVPLPTVDAASNNASPGSAAAAAAAAGPQRIAPAVIMMKDQFANYVLQRFLENAKGEQKARLVAAIRPQLLNIKRFSNGYAKHLAAIERLLDEAEAASAAGDGASPGPTPAPKTSSSVADAPVAA</sequence>
<feature type="compositionally biased region" description="Low complexity" evidence="3">
    <location>
        <begin position="498"/>
        <end position="509"/>
    </location>
</feature>
<accession>A0A061H1F8</accession>
<feature type="region of interest" description="Disordered" evidence="3">
    <location>
        <begin position="152"/>
        <end position="336"/>
    </location>
</feature>
<dbReference type="GO" id="GO:0005737">
    <property type="term" value="C:cytoplasm"/>
    <property type="evidence" value="ECO:0007669"/>
    <property type="project" value="TreeGrafter"/>
</dbReference>
<feature type="repeat" description="Pumilio" evidence="2">
    <location>
        <begin position="1010"/>
        <end position="1045"/>
    </location>
</feature>
<feature type="region of interest" description="Disordered" evidence="3">
    <location>
        <begin position="548"/>
        <end position="700"/>
    </location>
</feature>
<dbReference type="OrthoDB" id="668540at2759"/>
<dbReference type="InterPro" id="IPR016024">
    <property type="entry name" value="ARM-type_fold"/>
</dbReference>
<evidence type="ECO:0000256" key="1">
    <source>
        <dbReference type="ARBA" id="ARBA00022737"/>
    </source>
</evidence>